<dbReference type="HOGENOM" id="CLU_1906219_0_0_1"/>
<dbReference type="AlphaFoldDB" id="A0A0C2WTP9"/>
<keyword evidence="2" id="KW-1185">Reference proteome</keyword>
<accession>A0A0C2WTP9</accession>
<gene>
    <name evidence="1" type="ORF">M378DRAFT_542444</name>
</gene>
<organism evidence="1 2">
    <name type="scientific">Amanita muscaria (strain Koide BX008)</name>
    <dbReference type="NCBI Taxonomy" id="946122"/>
    <lineage>
        <taxon>Eukaryota</taxon>
        <taxon>Fungi</taxon>
        <taxon>Dikarya</taxon>
        <taxon>Basidiomycota</taxon>
        <taxon>Agaricomycotina</taxon>
        <taxon>Agaricomycetes</taxon>
        <taxon>Agaricomycetidae</taxon>
        <taxon>Agaricales</taxon>
        <taxon>Pluteineae</taxon>
        <taxon>Amanitaceae</taxon>
        <taxon>Amanita</taxon>
    </lineage>
</organism>
<evidence type="ECO:0000313" key="1">
    <source>
        <dbReference type="EMBL" id="KIL65102.1"/>
    </source>
</evidence>
<proteinExistence type="predicted"/>
<dbReference type="Proteomes" id="UP000054549">
    <property type="component" value="Unassembled WGS sequence"/>
</dbReference>
<evidence type="ECO:0000313" key="2">
    <source>
        <dbReference type="Proteomes" id="UP000054549"/>
    </source>
</evidence>
<protein>
    <submittedName>
        <fullName evidence="1">Uncharacterized protein</fullName>
    </submittedName>
</protein>
<reference evidence="1 2" key="1">
    <citation type="submission" date="2014-04" db="EMBL/GenBank/DDBJ databases">
        <title>Evolutionary Origins and Diversification of the Mycorrhizal Mutualists.</title>
        <authorList>
            <consortium name="DOE Joint Genome Institute"/>
            <consortium name="Mycorrhizal Genomics Consortium"/>
            <person name="Kohler A."/>
            <person name="Kuo A."/>
            <person name="Nagy L.G."/>
            <person name="Floudas D."/>
            <person name="Copeland A."/>
            <person name="Barry K.W."/>
            <person name="Cichocki N."/>
            <person name="Veneault-Fourrey C."/>
            <person name="LaButti K."/>
            <person name="Lindquist E.A."/>
            <person name="Lipzen A."/>
            <person name="Lundell T."/>
            <person name="Morin E."/>
            <person name="Murat C."/>
            <person name="Riley R."/>
            <person name="Ohm R."/>
            <person name="Sun H."/>
            <person name="Tunlid A."/>
            <person name="Henrissat B."/>
            <person name="Grigoriev I.V."/>
            <person name="Hibbett D.S."/>
            <person name="Martin F."/>
        </authorList>
    </citation>
    <scope>NUCLEOTIDE SEQUENCE [LARGE SCALE GENOMIC DNA]</scope>
    <source>
        <strain evidence="1 2">Koide BX008</strain>
    </source>
</reference>
<sequence>MRPKRTLGRWTQMYQIQKPKMSPREMNFHHSHLTVVPSTTSTSGLRSSMAFMVLGLSTPNKASREHVIPLICSTLESVVVPRRRIVPSAGLAYQQMETNQNSSLQASIFYKRTPRFGYTVKSCCSISSRLQLA</sequence>
<dbReference type="InParanoid" id="A0A0C2WTP9"/>
<dbReference type="EMBL" id="KN818244">
    <property type="protein sequence ID" value="KIL65102.1"/>
    <property type="molecule type" value="Genomic_DNA"/>
</dbReference>
<name>A0A0C2WTP9_AMAMK</name>